<dbReference type="EMBL" id="BMOM01000046">
    <property type="protein sequence ID" value="GGM21027.1"/>
    <property type="molecule type" value="Genomic_DNA"/>
</dbReference>
<feature type="region of interest" description="Disordered" evidence="1">
    <location>
        <begin position="177"/>
        <end position="201"/>
    </location>
</feature>
<dbReference type="SUPFAM" id="SSF53474">
    <property type="entry name" value="alpha/beta-Hydrolases"/>
    <property type="match status" value="1"/>
</dbReference>
<evidence type="ECO:0000313" key="3">
    <source>
        <dbReference type="EMBL" id="GGM21027.1"/>
    </source>
</evidence>
<dbReference type="InterPro" id="IPR000073">
    <property type="entry name" value="AB_hydrolase_1"/>
</dbReference>
<dbReference type="Pfam" id="PF12697">
    <property type="entry name" value="Abhydrolase_6"/>
    <property type="match status" value="1"/>
</dbReference>
<organism evidence="3 4">
    <name type="scientific">Deinococcus aerophilus</name>
    <dbReference type="NCBI Taxonomy" id="522488"/>
    <lineage>
        <taxon>Bacteria</taxon>
        <taxon>Thermotogati</taxon>
        <taxon>Deinococcota</taxon>
        <taxon>Deinococci</taxon>
        <taxon>Deinococcales</taxon>
        <taxon>Deinococcaceae</taxon>
        <taxon>Deinococcus</taxon>
    </lineage>
</organism>
<dbReference type="Gene3D" id="3.40.50.1820">
    <property type="entry name" value="alpha/beta hydrolase"/>
    <property type="match status" value="1"/>
</dbReference>
<accession>A0ABQ2H0A7</accession>
<feature type="domain" description="AB hydrolase-1" evidence="2">
    <location>
        <begin position="8"/>
        <end position="164"/>
    </location>
</feature>
<evidence type="ECO:0000259" key="2">
    <source>
        <dbReference type="Pfam" id="PF12697"/>
    </source>
</evidence>
<protein>
    <recommendedName>
        <fullName evidence="2">AB hydrolase-1 domain-containing protein</fullName>
    </recommendedName>
</protein>
<comment type="caution">
    <text evidence="3">The sequence shown here is derived from an EMBL/GenBank/DDBJ whole genome shotgun (WGS) entry which is preliminary data.</text>
</comment>
<name>A0ABQ2H0A7_9DEIO</name>
<gene>
    <name evidence="3" type="ORF">GCM10010841_31250</name>
</gene>
<keyword evidence="4" id="KW-1185">Reference proteome</keyword>
<proteinExistence type="predicted"/>
<dbReference type="Proteomes" id="UP000661918">
    <property type="component" value="Unassembled WGS sequence"/>
</dbReference>
<sequence>MELARRGVVGAVVALDPGGFQQGWEQPFFDRTGQLSLGLIRLSRPLMPLLTRTRWGRTLLFAQYSSHPWDIPADVALAEMKSYAASPSVQELRRSLILRGGDVPPGTATDTLTEPMVIAWGHYDRVCLPQQAWRALSLFPQAQVYWFEHSGHCPQWDSPAETVQLILKVTERTTRPDAVKGAGAVGQGVPPSPRGAPDDVV</sequence>
<evidence type="ECO:0000256" key="1">
    <source>
        <dbReference type="SAM" id="MobiDB-lite"/>
    </source>
</evidence>
<reference evidence="4" key="1">
    <citation type="journal article" date="2019" name="Int. J. Syst. Evol. Microbiol.">
        <title>The Global Catalogue of Microorganisms (GCM) 10K type strain sequencing project: providing services to taxonomists for standard genome sequencing and annotation.</title>
        <authorList>
            <consortium name="The Broad Institute Genomics Platform"/>
            <consortium name="The Broad Institute Genome Sequencing Center for Infectious Disease"/>
            <person name="Wu L."/>
            <person name="Ma J."/>
        </authorList>
    </citation>
    <scope>NUCLEOTIDE SEQUENCE [LARGE SCALE GENOMIC DNA]</scope>
    <source>
        <strain evidence="4">JCM 15443</strain>
    </source>
</reference>
<dbReference type="InterPro" id="IPR029058">
    <property type="entry name" value="AB_hydrolase_fold"/>
</dbReference>
<evidence type="ECO:0000313" key="4">
    <source>
        <dbReference type="Proteomes" id="UP000661918"/>
    </source>
</evidence>